<proteinExistence type="predicted"/>
<gene>
    <name evidence="1" type="ORF">O181_021268</name>
</gene>
<keyword evidence="2" id="KW-1185">Reference proteome</keyword>
<name>A0A9Q3GVA2_9BASI</name>
<evidence type="ECO:0000313" key="1">
    <source>
        <dbReference type="EMBL" id="MBW0481553.1"/>
    </source>
</evidence>
<dbReference type="AlphaFoldDB" id="A0A9Q3GVA2"/>
<dbReference type="EMBL" id="AVOT02006436">
    <property type="protein sequence ID" value="MBW0481553.1"/>
    <property type="molecule type" value="Genomic_DNA"/>
</dbReference>
<evidence type="ECO:0000313" key="2">
    <source>
        <dbReference type="Proteomes" id="UP000765509"/>
    </source>
</evidence>
<sequence>MRLQFRRPISALTTLIASAPHLIFSAASNPYAPVVPSRYATNTALNPLYASSHLPNPLHTLPSLHSCIRFIGYSGLLAYMMNAITEMCLVSFSANRFWGEFMGIFKMLWLGFKS</sequence>
<protein>
    <submittedName>
        <fullName evidence="1">Uncharacterized protein</fullName>
    </submittedName>
</protein>
<organism evidence="1 2">
    <name type="scientific">Austropuccinia psidii MF-1</name>
    <dbReference type="NCBI Taxonomy" id="1389203"/>
    <lineage>
        <taxon>Eukaryota</taxon>
        <taxon>Fungi</taxon>
        <taxon>Dikarya</taxon>
        <taxon>Basidiomycota</taxon>
        <taxon>Pucciniomycotina</taxon>
        <taxon>Pucciniomycetes</taxon>
        <taxon>Pucciniales</taxon>
        <taxon>Sphaerophragmiaceae</taxon>
        <taxon>Austropuccinia</taxon>
    </lineage>
</organism>
<reference evidence="1" key="1">
    <citation type="submission" date="2021-03" db="EMBL/GenBank/DDBJ databases">
        <title>Draft genome sequence of rust myrtle Austropuccinia psidii MF-1, a brazilian biotype.</title>
        <authorList>
            <person name="Quecine M.C."/>
            <person name="Pachon D.M.R."/>
            <person name="Bonatelli M.L."/>
            <person name="Correr F.H."/>
            <person name="Franceschini L.M."/>
            <person name="Leite T.F."/>
            <person name="Margarido G.R.A."/>
            <person name="Almeida C.A."/>
            <person name="Ferrarezi J.A."/>
            <person name="Labate C.A."/>
        </authorList>
    </citation>
    <scope>NUCLEOTIDE SEQUENCE</scope>
    <source>
        <strain evidence="1">MF-1</strain>
    </source>
</reference>
<accession>A0A9Q3GVA2</accession>
<comment type="caution">
    <text evidence="1">The sequence shown here is derived from an EMBL/GenBank/DDBJ whole genome shotgun (WGS) entry which is preliminary data.</text>
</comment>
<dbReference type="Proteomes" id="UP000765509">
    <property type="component" value="Unassembled WGS sequence"/>
</dbReference>